<feature type="compositionally biased region" description="Low complexity" evidence="1">
    <location>
        <begin position="719"/>
        <end position="765"/>
    </location>
</feature>
<gene>
    <name evidence="3" type="ORF">AXF14_01515</name>
</gene>
<dbReference type="Proteomes" id="UP000065220">
    <property type="component" value="Chromosome"/>
</dbReference>
<feature type="transmembrane region" description="Helical" evidence="2">
    <location>
        <begin position="575"/>
        <end position="593"/>
    </location>
</feature>
<feature type="transmembrane region" description="Helical" evidence="2">
    <location>
        <begin position="940"/>
        <end position="959"/>
    </location>
</feature>
<feature type="transmembrane region" description="Helical" evidence="2">
    <location>
        <begin position="517"/>
        <end position="538"/>
    </location>
</feature>
<feature type="region of interest" description="Disordered" evidence="1">
    <location>
        <begin position="713"/>
        <end position="794"/>
    </location>
</feature>
<dbReference type="RefSeq" id="WP_067939539.1">
    <property type="nucleotide sequence ID" value="NZ_CP014228.1"/>
</dbReference>
<organism evidence="3 4">
    <name type="scientific">Actinomyces radicidentis</name>
    <dbReference type="NCBI Taxonomy" id="111015"/>
    <lineage>
        <taxon>Bacteria</taxon>
        <taxon>Bacillati</taxon>
        <taxon>Actinomycetota</taxon>
        <taxon>Actinomycetes</taxon>
        <taxon>Actinomycetales</taxon>
        <taxon>Actinomycetaceae</taxon>
        <taxon>Actinomyces</taxon>
    </lineage>
</organism>
<dbReference type="InterPro" id="IPR029044">
    <property type="entry name" value="Nucleotide-diphossugar_trans"/>
</dbReference>
<dbReference type="PANTHER" id="PTHR43685">
    <property type="entry name" value="GLYCOSYLTRANSFERASE"/>
    <property type="match status" value="1"/>
</dbReference>
<dbReference type="Pfam" id="PF13641">
    <property type="entry name" value="Glyco_tranf_2_3"/>
    <property type="match status" value="1"/>
</dbReference>
<feature type="compositionally biased region" description="Basic and acidic residues" evidence="1">
    <location>
        <begin position="347"/>
        <end position="361"/>
    </location>
</feature>
<dbReference type="Gene3D" id="3.90.550.10">
    <property type="entry name" value="Spore Coat Polysaccharide Biosynthesis Protein SpsA, Chain A"/>
    <property type="match status" value="1"/>
</dbReference>
<feature type="transmembrane region" description="Helical" evidence="2">
    <location>
        <begin position="406"/>
        <end position="423"/>
    </location>
</feature>
<feature type="transmembrane region" description="Helical" evidence="2">
    <location>
        <begin position="866"/>
        <end position="884"/>
    </location>
</feature>
<dbReference type="KEGG" id="ard:AXF14_01515"/>
<feature type="compositionally biased region" description="Polar residues" evidence="1">
    <location>
        <begin position="1151"/>
        <end position="1163"/>
    </location>
</feature>
<dbReference type="EMBL" id="CP014228">
    <property type="protein sequence ID" value="AMD86519.1"/>
    <property type="molecule type" value="Genomic_DNA"/>
</dbReference>
<keyword evidence="2" id="KW-0812">Transmembrane</keyword>
<feature type="transmembrane region" description="Helical" evidence="2">
    <location>
        <begin position="1038"/>
        <end position="1063"/>
    </location>
</feature>
<feature type="compositionally biased region" description="Basic and acidic residues" evidence="1">
    <location>
        <begin position="134"/>
        <end position="144"/>
    </location>
</feature>
<reference evidence="4" key="1">
    <citation type="submission" date="2016-02" db="EMBL/GenBank/DDBJ databases">
        <authorList>
            <person name="Holder M.E."/>
            <person name="Ajami N.J."/>
            <person name="Petrosino J.F."/>
        </authorList>
    </citation>
    <scope>NUCLEOTIDE SEQUENCE [LARGE SCALE GENOMIC DNA]</scope>
    <source>
        <strain evidence="4">CCUG 36733</strain>
    </source>
</reference>
<feature type="transmembrane region" description="Helical" evidence="2">
    <location>
        <begin position="828"/>
        <end position="854"/>
    </location>
</feature>
<dbReference type="CDD" id="cd00761">
    <property type="entry name" value="Glyco_tranf_GTA_type"/>
    <property type="match status" value="1"/>
</dbReference>
<dbReference type="OrthoDB" id="3734530at2"/>
<proteinExistence type="predicted"/>
<evidence type="ECO:0000256" key="2">
    <source>
        <dbReference type="SAM" id="Phobius"/>
    </source>
</evidence>
<keyword evidence="2" id="KW-0472">Membrane</keyword>
<name>A0A0X8JDD4_ACTRD</name>
<dbReference type="SUPFAM" id="SSF53448">
    <property type="entry name" value="Nucleotide-diphospho-sugar transferases"/>
    <property type="match status" value="1"/>
</dbReference>
<dbReference type="InterPro" id="IPR050834">
    <property type="entry name" value="Glycosyltransf_2"/>
</dbReference>
<feature type="region of interest" description="Disordered" evidence="1">
    <location>
        <begin position="1139"/>
        <end position="1171"/>
    </location>
</feature>
<feature type="transmembrane region" description="Helical" evidence="2">
    <location>
        <begin position="1005"/>
        <end position="1026"/>
    </location>
</feature>
<feature type="transmembrane region" description="Helical" evidence="2">
    <location>
        <begin position="600"/>
        <end position="619"/>
    </location>
</feature>
<keyword evidence="2" id="KW-1133">Transmembrane helix</keyword>
<protein>
    <recommendedName>
        <fullName evidence="5">Glycosyl transferase</fullName>
    </recommendedName>
</protein>
<dbReference type="PANTHER" id="PTHR43685:SF3">
    <property type="entry name" value="SLR2126 PROTEIN"/>
    <property type="match status" value="1"/>
</dbReference>
<sequence length="1382" mass="142468">MTPASASSLAGPALLAETLAVIVTAGTTPYLRRTLGAVARQTLPPDVVLLVDVCSRANGLGDGTPVEESVNDSGLDAVTDVRIVRAPEAATFGDAVNRGLALYGELVAEGNRRRTHRRAGGSTSVPTAALAPGRRSEGVDEQPHRRLRLGPLGDRRDTGRLDGPAGARSPITRSEARRHGAGAADDNASTGPGVDGAPSTAWLWLLHDDAAPEPDCLERLVTTAAVSPSAAVLGPKQVDWDDPTRLLEAGLRTTRSARRAIDVVDGEIDQGQLDERSDVLAVGTAGVLVRQTFWDEVGGPSPAFGPFGDGLELSRAARLAGHRVVLVPAARVRHRRASYLGLRGTGRRRDTAHEDRTRGTEPGEAPTPDEELAALAQRDEPDADRSYRARRTAQLRAWATFSNRPLTLLLPWVLLLGLLRSLWRLVAKEPALAHDETAAAWAALRSARTIRQGRRRLHALRTVPRSVLSELYATPAEIRAARRDVARQEHERLGRAAAPSELELRELAAGRRRRRRVLGTTLVITAALGLAGTSRVLATRLVTGGALTRVGQDWHELWATAWGTWVPSGDGYPSAMNPLLAIIAVPVAVVRRLGLTGDDLVHAVLVLGVPLAALGAWYAAGTITRRTSLRAWAALTWALSPTLLLSLGQGRLPAVLVHLVLPWALTALSRAVGADRRDVVLSGLVGAHHASAEEKAELDRFASERVEDLAHLGEEPDDGSTAAGAGTDDAAPSDTPSSVAAPDSAAPSECSDADALAPDAASDVVAPEHDAGTSRSSRTDLGAGPVDDDPATPVLDDAEGVVVAATTAHGAAVRAAATEQYGPGSAAAAALAGLLLCLVVAAEPATAPLLLLLLAGLALTARRTATRLLLTAVPVVLTAAPAWARAWELTGSGRAWDEGVRYLLTEAGAPVAASAPSSVELLLGSPVDLDALAPSPTVSLVIKAALVGTPVLAVLGLLLSGHRGHRARTGALLTVAGLALAAVAVRVTTAVGTAPDGTGEVLVRAWPGTGLSLALAGMIASALAAGDAARSALVRHRVGWRHVILGVLGTACLLVPLAVGGAWAAQAARSTAMGADAELMALRPASRAVPLIAEDIASSRTSGRVLLLSSDGDSLTATLRRGDGTRLVDALPDVLTAQRRERVDEDADGSLTGTGSYQGSATSDPALDGTVPTVLTDSADASLADAVARATSGQDPDAAADLAAHDVAVVVLASRSGDETTATARTGLDSTEGLGQLATTSTGTSWRVQPATGEPARAALVTGASGGAQAATTTVSTRGSSAGRITAELPAADDGDDRDLVLAERADPGWRATLDGRDLASTTAPGGASGAWRQAFAVPAEGGRLVLTHDDGEQHILAPAIWASWAVVALAALPLRRRRTTA</sequence>
<evidence type="ECO:0000313" key="3">
    <source>
        <dbReference type="EMBL" id="AMD86519.1"/>
    </source>
</evidence>
<evidence type="ECO:0008006" key="5">
    <source>
        <dbReference type="Google" id="ProtNLM"/>
    </source>
</evidence>
<dbReference type="STRING" id="111015.AXF14_01515"/>
<feature type="region of interest" description="Disordered" evidence="1">
    <location>
        <begin position="343"/>
        <end position="371"/>
    </location>
</feature>
<evidence type="ECO:0000313" key="4">
    <source>
        <dbReference type="Proteomes" id="UP000065220"/>
    </source>
</evidence>
<accession>A0A0X8JDD4</accession>
<evidence type="ECO:0000256" key="1">
    <source>
        <dbReference type="SAM" id="MobiDB-lite"/>
    </source>
</evidence>
<feature type="transmembrane region" description="Helical" evidence="2">
    <location>
        <begin position="971"/>
        <end position="993"/>
    </location>
</feature>
<feature type="region of interest" description="Disordered" evidence="1">
    <location>
        <begin position="112"/>
        <end position="195"/>
    </location>
</feature>
<keyword evidence="4" id="KW-1185">Reference proteome</keyword>